<dbReference type="Gene3D" id="3.40.50.2300">
    <property type="match status" value="1"/>
</dbReference>
<evidence type="ECO:0000256" key="5">
    <source>
        <dbReference type="ARBA" id="ARBA00022777"/>
    </source>
</evidence>
<evidence type="ECO:0000259" key="10">
    <source>
        <dbReference type="PROSITE" id="PS50110"/>
    </source>
</evidence>
<evidence type="ECO:0000256" key="8">
    <source>
        <dbReference type="SAM" id="Phobius"/>
    </source>
</evidence>
<gene>
    <name evidence="11" type="ORF">SEMRO_508_G156640.1</name>
</gene>
<feature type="transmembrane region" description="Helical" evidence="8">
    <location>
        <begin position="197"/>
        <end position="215"/>
    </location>
</feature>
<dbReference type="GO" id="GO:0000155">
    <property type="term" value="F:phosphorelay sensor kinase activity"/>
    <property type="evidence" value="ECO:0007669"/>
    <property type="project" value="InterPro"/>
</dbReference>
<dbReference type="Gene3D" id="3.30.565.10">
    <property type="entry name" value="Histidine kinase-like ATPase, C-terminal domain"/>
    <property type="match status" value="1"/>
</dbReference>
<dbReference type="Gene3D" id="1.10.287.130">
    <property type="match status" value="1"/>
</dbReference>
<keyword evidence="4" id="KW-0808">Transferase</keyword>
<feature type="domain" description="Histidine kinase" evidence="9">
    <location>
        <begin position="407"/>
        <end position="667"/>
    </location>
</feature>
<dbReference type="EC" id="2.7.13.3" evidence="2"/>
<dbReference type="Proteomes" id="UP001153069">
    <property type="component" value="Unassembled WGS sequence"/>
</dbReference>
<dbReference type="PANTHER" id="PTHR43047">
    <property type="entry name" value="TWO-COMPONENT HISTIDINE PROTEIN KINASE"/>
    <property type="match status" value="1"/>
</dbReference>
<feature type="domain" description="Response regulatory" evidence="10">
    <location>
        <begin position="698"/>
        <end position="816"/>
    </location>
</feature>
<keyword evidence="5 11" id="KW-0418">Kinase</keyword>
<feature type="compositionally biased region" description="Polar residues" evidence="7">
    <location>
        <begin position="353"/>
        <end position="364"/>
    </location>
</feature>
<feature type="transmembrane region" description="Helical" evidence="8">
    <location>
        <begin position="83"/>
        <end position="102"/>
    </location>
</feature>
<evidence type="ECO:0000256" key="6">
    <source>
        <dbReference type="PROSITE-ProRule" id="PRU00169"/>
    </source>
</evidence>
<dbReference type="PROSITE" id="PS50109">
    <property type="entry name" value="HIS_KIN"/>
    <property type="match status" value="1"/>
</dbReference>
<evidence type="ECO:0000259" key="9">
    <source>
        <dbReference type="PROSITE" id="PS50109"/>
    </source>
</evidence>
<dbReference type="InterPro" id="IPR005467">
    <property type="entry name" value="His_kinase_dom"/>
</dbReference>
<reference evidence="11" key="1">
    <citation type="submission" date="2020-06" db="EMBL/GenBank/DDBJ databases">
        <authorList>
            <consortium name="Plant Systems Biology data submission"/>
        </authorList>
    </citation>
    <scope>NUCLEOTIDE SEQUENCE</scope>
    <source>
        <strain evidence="11">D6</strain>
    </source>
</reference>
<dbReference type="InterPro" id="IPR004358">
    <property type="entry name" value="Sig_transdc_His_kin-like_C"/>
</dbReference>
<dbReference type="OrthoDB" id="43115at2759"/>
<comment type="catalytic activity">
    <reaction evidence="1">
        <text>ATP + protein L-histidine = ADP + protein N-phospho-L-histidine.</text>
        <dbReference type="EC" id="2.7.13.3"/>
    </reaction>
</comment>
<dbReference type="InterPro" id="IPR036097">
    <property type="entry name" value="HisK_dim/P_sf"/>
</dbReference>
<feature type="modified residue" description="4-aspartylphosphate" evidence="6">
    <location>
        <position position="748"/>
    </location>
</feature>
<dbReference type="PRINTS" id="PR00344">
    <property type="entry name" value="BCTRLSENSOR"/>
</dbReference>
<evidence type="ECO:0000256" key="3">
    <source>
        <dbReference type="ARBA" id="ARBA00022553"/>
    </source>
</evidence>
<evidence type="ECO:0000256" key="4">
    <source>
        <dbReference type="ARBA" id="ARBA00022679"/>
    </source>
</evidence>
<proteinExistence type="predicted"/>
<dbReference type="InterPro" id="IPR003661">
    <property type="entry name" value="HisK_dim/P_dom"/>
</dbReference>
<feature type="transmembrane region" description="Helical" evidence="8">
    <location>
        <begin position="134"/>
        <end position="152"/>
    </location>
</feature>
<keyword evidence="3 6" id="KW-0597">Phosphoprotein</keyword>
<dbReference type="CDD" id="cd17546">
    <property type="entry name" value="REC_hyHK_CKI1_RcsC-like"/>
    <property type="match status" value="1"/>
</dbReference>
<dbReference type="SUPFAM" id="SSF55874">
    <property type="entry name" value="ATPase domain of HSP90 chaperone/DNA topoisomerase II/histidine kinase"/>
    <property type="match status" value="1"/>
</dbReference>
<dbReference type="Pfam" id="PF00072">
    <property type="entry name" value="Response_reg"/>
    <property type="match status" value="1"/>
</dbReference>
<evidence type="ECO:0000313" key="11">
    <source>
        <dbReference type="EMBL" id="CAB9511876.1"/>
    </source>
</evidence>
<evidence type="ECO:0000256" key="7">
    <source>
        <dbReference type="SAM" id="MobiDB-lite"/>
    </source>
</evidence>
<dbReference type="Pfam" id="PF00512">
    <property type="entry name" value="HisKA"/>
    <property type="match status" value="1"/>
</dbReference>
<dbReference type="EMBL" id="CAICTM010000507">
    <property type="protein sequence ID" value="CAB9511876.1"/>
    <property type="molecule type" value="Genomic_DNA"/>
</dbReference>
<dbReference type="InterPro" id="IPR001789">
    <property type="entry name" value="Sig_transdc_resp-reg_receiver"/>
</dbReference>
<feature type="compositionally biased region" description="Low complexity" evidence="7">
    <location>
        <begin position="333"/>
        <end position="344"/>
    </location>
</feature>
<feature type="transmembrane region" description="Helical" evidence="8">
    <location>
        <begin position="31"/>
        <end position="50"/>
    </location>
</feature>
<dbReference type="InterPro" id="IPR003594">
    <property type="entry name" value="HATPase_dom"/>
</dbReference>
<dbReference type="SUPFAM" id="SSF52172">
    <property type="entry name" value="CheY-like"/>
    <property type="match status" value="1"/>
</dbReference>
<evidence type="ECO:0000256" key="2">
    <source>
        <dbReference type="ARBA" id="ARBA00012438"/>
    </source>
</evidence>
<dbReference type="SMART" id="SM00448">
    <property type="entry name" value="REC"/>
    <property type="match status" value="1"/>
</dbReference>
<dbReference type="SUPFAM" id="SSF47384">
    <property type="entry name" value="Homodimeric domain of signal transducing histidine kinase"/>
    <property type="match status" value="1"/>
</dbReference>
<comment type="caution">
    <text evidence="11">The sequence shown here is derived from an EMBL/GenBank/DDBJ whole genome shotgun (WGS) entry which is preliminary data.</text>
</comment>
<feature type="transmembrane region" description="Helical" evidence="8">
    <location>
        <begin position="57"/>
        <end position="77"/>
    </location>
</feature>
<name>A0A9N8E3I2_9STRA</name>
<keyword evidence="8" id="KW-0472">Membrane</keyword>
<feature type="transmembrane region" description="Helical" evidence="8">
    <location>
        <begin position="7"/>
        <end position="25"/>
    </location>
</feature>
<feature type="region of interest" description="Disordered" evidence="7">
    <location>
        <begin position="331"/>
        <end position="364"/>
    </location>
</feature>
<dbReference type="PROSITE" id="PS50110">
    <property type="entry name" value="RESPONSE_REGULATORY"/>
    <property type="match status" value="1"/>
</dbReference>
<dbReference type="Pfam" id="PF02518">
    <property type="entry name" value="HATPase_c"/>
    <property type="match status" value="1"/>
</dbReference>
<dbReference type="CDD" id="cd00082">
    <property type="entry name" value="HisKA"/>
    <property type="match status" value="1"/>
</dbReference>
<accession>A0A9N8E3I2</accession>
<protein>
    <recommendedName>
        <fullName evidence="2">histidine kinase</fullName>
        <ecNumber evidence="2">2.7.13.3</ecNumber>
    </recommendedName>
</protein>
<dbReference type="SMART" id="SM00387">
    <property type="entry name" value="HATPase_c"/>
    <property type="match status" value="1"/>
</dbReference>
<evidence type="ECO:0000256" key="1">
    <source>
        <dbReference type="ARBA" id="ARBA00000085"/>
    </source>
</evidence>
<dbReference type="InterPro" id="IPR036890">
    <property type="entry name" value="HATPase_C_sf"/>
</dbReference>
<sequence length="825" mass="90989">MGYYGDLVNALCYTAFLPVYMYMYLQDPQEGALHINIAFALTTVFSWWAYMKEFPMASTLACLCMSLSIAGMNLYRWPHSDEVVVVPQFLWSLLVVSGNIPLPFSYKMAGGAVALANAIVVAYCTPLLSLSETLPTLLSAAAVFFGFHYYSVKNEDQDLIGAQGASLILAGTFAYHVCHEIVKMYAYEGYAKDGGFAILKAAFFAVVGLFSSDAFRKEIDLNETLDALVKVRTKEIVKQSKQLQIVEHALQSSETAMAITDPNRRLLWSNAALERLTMRTSSQLQNVQLETLLGTCDSSSWFRKEATHNDIVVNGQDITVEISPIPAAWEDQTTTTTKATTTSTIKNRKKKTSPATNKEQQPSADQEQFQFLVVLKNVTADKARQRAEKVAVQEAMAAQAMQESMQTLSHELRTPLQGIMGMTSMMLEESRLTESTAESLTVVMTSARLLLTLINNMLDVRKCDCAMMDEFVLNPLLLESALTSAIDFCRPFAGISGVNLTLKLQDDQSLLRVLSNELRFQQVMINLISNAIKYSQAGASVTVHVGVSTVQQAEETAKNSLTSGSPQEEFASMPVSQRESIKVTIVHVSDSGAGIPEEQRGKMFGRFSQLKTSPTNMIGGSEAGQPSGTGLGLNLCLKFVKKMNGTVWVNNNPDRGSTFSFYLPVALNDVALATPLDHLPKQPVSPKSQGSFDETMFQVLVVDDTIINLKVLERMLRRVGVGKVKTASSGEKALELLESENFNLVFTDLQMPHMDGIELTHEIFARYKENTRPIVVGLTAEVSESADQKCSDAGMIETLHKPITASQMKDFFDHLMSQPMRKLFN</sequence>
<dbReference type="InterPro" id="IPR011006">
    <property type="entry name" value="CheY-like_superfamily"/>
</dbReference>
<feature type="transmembrane region" description="Helical" evidence="8">
    <location>
        <begin position="159"/>
        <end position="177"/>
    </location>
</feature>
<keyword evidence="12" id="KW-1185">Reference proteome</keyword>
<keyword evidence="8" id="KW-1133">Transmembrane helix</keyword>
<dbReference type="AlphaFoldDB" id="A0A9N8E3I2"/>
<evidence type="ECO:0000313" key="12">
    <source>
        <dbReference type="Proteomes" id="UP001153069"/>
    </source>
</evidence>
<keyword evidence="8" id="KW-0812">Transmembrane</keyword>
<dbReference type="Gene3D" id="3.30.450.20">
    <property type="entry name" value="PAS domain"/>
    <property type="match status" value="1"/>
</dbReference>
<organism evidence="11 12">
    <name type="scientific">Seminavis robusta</name>
    <dbReference type="NCBI Taxonomy" id="568900"/>
    <lineage>
        <taxon>Eukaryota</taxon>
        <taxon>Sar</taxon>
        <taxon>Stramenopiles</taxon>
        <taxon>Ochrophyta</taxon>
        <taxon>Bacillariophyta</taxon>
        <taxon>Bacillariophyceae</taxon>
        <taxon>Bacillariophycidae</taxon>
        <taxon>Naviculales</taxon>
        <taxon>Naviculaceae</taxon>
        <taxon>Seminavis</taxon>
    </lineage>
</organism>
<dbReference type="SMART" id="SM00388">
    <property type="entry name" value="HisKA"/>
    <property type="match status" value="1"/>
</dbReference>